<organism evidence="1 2">
    <name type="scientific">Leifsonella bigeumensis</name>
    <dbReference type="NCBI Taxonomy" id="433643"/>
    <lineage>
        <taxon>Bacteria</taxon>
        <taxon>Bacillati</taxon>
        <taxon>Actinomycetota</taxon>
        <taxon>Actinomycetes</taxon>
        <taxon>Micrococcales</taxon>
        <taxon>Microbacteriaceae</taxon>
        <taxon>Leifsonella</taxon>
    </lineage>
</organism>
<name>A0ABP7FBL4_9MICO</name>
<dbReference type="EMBL" id="BAABAE010000002">
    <property type="protein sequence ID" value="GAA3733685.1"/>
    <property type="molecule type" value="Genomic_DNA"/>
</dbReference>
<protein>
    <recommendedName>
        <fullName evidence="3">DNA-directed RNA polymerase subunit beta</fullName>
    </recommendedName>
</protein>
<gene>
    <name evidence="1" type="ORF">GCM10022239_07370</name>
</gene>
<keyword evidence="2" id="KW-1185">Reference proteome</keyword>
<comment type="caution">
    <text evidence="1">The sequence shown here is derived from an EMBL/GenBank/DDBJ whole genome shotgun (WGS) entry which is preliminary data.</text>
</comment>
<dbReference type="Proteomes" id="UP001501004">
    <property type="component" value="Unassembled WGS sequence"/>
</dbReference>
<reference evidence="2" key="1">
    <citation type="journal article" date="2019" name="Int. J. Syst. Evol. Microbiol.">
        <title>The Global Catalogue of Microorganisms (GCM) 10K type strain sequencing project: providing services to taxonomists for standard genome sequencing and annotation.</title>
        <authorList>
            <consortium name="The Broad Institute Genomics Platform"/>
            <consortium name="The Broad Institute Genome Sequencing Center for Infectious Disease"/>
            <person name="Wu L."/>
            <person name="Ma J."/>
        </authorList>
    </citation>
    <scope>NUCLEOTIDE SEQUENCE [LARGE SCALE GENOMIC DNA]</scope>
    <source>
        <strain evidence="2">JCM 16949</strain>
    </source>
</reference>
<evidence type="ECO:0008006" key="3">
    <source>
        <dbReference type="Google" id="ProtNLM"/>
    </source>
</evidence>
<evidence type="ECO:0000313" key="1">
    <source>
        <dbReference type="EMBL" id="GAA3733685.1"/>
    </source>
</evidence>
<sequence>MERVTDEFHKPTQFSGSKFETFEGGTDPAQISRVAHETAQALLTRVREHPEPHIVERLVAYTDEHGIDAIAELWSQSSPRSLPGALWRIYLLRTLIRQDATGVSFLYQRGVETAENIDHVVAGAPLPTGPEDVTALADQILRGLFQGDFAIALERAAAFCRLSSVGATSLADDVETTNADRASALTARALRLAETAAELSSCARLWRSGSLD</sequence>
<proteinExistence type="predicted"/>
<evidence type="ECO:0000313" key="2">
    <source>
        <dbReference type="Proteomes" id="UP001501004"/>
    </source>
</evidence>
<accession>A0ABP7FBL4</accession>